<reference evidence="2" key="1">
    <citation type="journal article" date="2021" name="BMC Genomics">
        <title>Chromosome-level genome assembly and manually-curated proteome of model necrotroph Parastagonospora nodorum Sn15 reveals a genome-wide trove of candidate effector homologs, and redundancy of virulence-related functions within an accessory chromosome.</title>
        <authorList>
            <person name="Bertazzoni S."/>
            <person name="Jones D.A.B."/>
            <person name="Phan H.T."/>
            <person name="Tan K.-C."/>
            <person name="Hane J.K."/>
        </authorList>
    </citation>
    <scope>NUCLEOTIDE SEQUENCE [LARGE SCALE GENOMIC DNA]</scope>
    <source>
        <strain evidence="2">SN15 / ATCC MYA-4574 / FGSC 10173)</strain>
    </source>
</reference>
<gene>
    <name evidence="1" type="ORF">JI435_090900</name>
</gene>
<organism evidence="1 2">
    <name type="scientific">Phaeosphaeria nodorum (strain SN15 / ATCC MYA-4574 / FGSC 10173)</name>
    <name type="common">Glume blotch fungus</name>
    <name type="synonym">Parastagonospora nodorum</name>
    <dbReference type="NCBI Taxonomy" id="321614"/>
    <lineage>
        <taxon>Eukaryota</taxon>
        <taxon>Fungi</taxon>
        <taxon>Dikarya</taxon>
        <taxon>Ascomycota</taxon>
        <taxon>Pezizomycotina</taxon>
        <taxon>Dothideomycetes</taxon>
        <taxon>Pleosporomycetidae</taxon>
        <taxon>Pleosporales</taxon>
        <taxon>Pleosporineae</taxon>
        <taxon>Phaeosphaeriaceae</taxon>
        <taxon>Parastagonospora</taxon>
    </lineage>
</organism>
<protein>
    <submittedName>
        <fullName evidence="1">Uncharacterized protein</fullName>
    </submittedName>
</protein>
<evidence type="ECO:0000313" key="2">
    <source>
        <dbReference type="Proteomes" id="UP000663193"/>
    </source>
</evidence>
<dbReference type="VEuPathDB" id="FungiDB:JI435_090900"/>
<dbReference type="AlphaFoldDB" id="A0A7U2FA89"/>
<name>A0A7U2FA89_PHANO</name>
<dbReference type="EMBL" id="CP069033">
    <property type="protein sequence ID" value="QRD00534.1"/>
    <property type="molecule type" value="Genomic_DNA"/>
</dbReference>
<accession>A0A7U2FA89</accession>
<sequence>MSFSRTRDLGNVFVDTISTSDNRVCVFAVLNVESFCQGIGVHGGVGAVSVVIEALINNPPGNLYGTNDSHYDPSISWHQPDCYVMDGKDARATLVWCVSE</sequence>
<proteinExistence type="predicted"/>
<dbReference type="Proteomes" id="UP000663193">
    <property type="component" value="Chromosome 11"/>
</dbReference>
<evidence type="ECO:0000313" key="1">
    <source>
        <dbReference type="EMBL" id="QRD00534.1"/>
    </source>
</evidence>
<keyword evidence="2" id="KW-1185">Reference proteome</keyword>